<dbReference type="EMBL" id="KV417545">
    <property type="protein sequence ID" value="KZP21758.1"/>
    <property type="molecule type" value="Genomic_DNA"/>
</dbReference>
<gene>
    <name evidence="1" type="ORF">FIBSPDRAFT_860381</name>
</gene>
<accession>A0A166KCA7</accession>
<dbReference type="Proteomes" id="UP000076532">
    <property type="component" value="Unassembled WGS sequence"/>
</dbReference>
<organism evidence="1 2">
    <name type="scientific">Athelia psychrophila</name>
    <dbReference type="NCBI Taxonomy" id="1759441"/>
    <lineage>
        <taxon>Eukaryota</taxon>
        <taxon>Fungi</taxon>
        <taxon>Dikarya</taxon>
        <taxon>Basidiomycota</taxon>
        <taxon>Agaricomycotina</taxon>
        <taxon>Agaricomycetes</taxon>
        <taxon>Agaricomycetidae</taxon>
        <taxon>Atheliales</taxon>
        <taxon>Atheliaceae</taxon>
        <taxon>Athelia</taxon>
    </lineage>
</organism>
<feature type="non-terminal residue" evidence="1">
    <location>
        <position position="1"/>
    </location>
</feature>
<reference evidence="1 2" key="1">
    <citation type="journal article" date="2016" name="Mol. Biol. Evol.">
        <title>Comparative Genomics of Early-Diverging Mushroom-Forming Fungi Provides Insights into the Origins of Lignocellulose Decay Capabilities.</title>
        <authorList>
            <person name="Nagy L.G."/>
            <person name="Riley R."/>
            <person name="Tritt A."/>
            <person name="Adam C."/>
            <person name="Daum C."/>
            <person name="Floudas D."/>
            <person name="Sun H."/>
            <person name="Yadav J.S."/>
            <person name="Pangilinan J."/>
            <person name="Larsson K.H."/>
            <person name="Matsuura K."/>
            <person name="Barry K."/>
            <person name="Labutti K."/>
            <person name="Kuo R."/>
            <person name="Ohm R.A."/>
            <person name="Bhattacharya S.S."/>
            <person name="Shirouzu T."/>
            <person name="Yoshinaga Y."/>
            <person name="Martin F.M."/>
            <person name="Grigoriev I.V."/>
            <person name="Hibbett D.S."/>
        </authorList>
    </citation>
    <scope>NUCLEOTIDE SEQUENCE [LARGE SCALE GENOMIC DNA]</scope>
    <source>
        <strain evidence="1 2">CBS 109695</strain>
    </source>
</reference>
<proteinExistence type="predicted"/>
<dbReference type="AlphaFoldDB" id="A0A166KCA7"/>
<name>A0A166KCA7_9AGAM</name>
<evidence type="ECO:0000313" key="2">
    <source>
        <dbReference type="Proteomes" id="UP000076532"/>
    </source>
</evidence>
<sequence>AGPAALSTEFELQEFARIRFEWASYCSLLLVYYIRRTVRTFYRVRAPRTCTDPTWSPL</sequence>
<evidence type="ECO:0000313" key="1">
    <source>
        <dbReference type="EMBL" id="KZP21758.1"/>
    </source>
</evidence>
<keyword evidence="2" id="KW-1185">Reference proteome</keyword>
<protein>
    <submittedName>
        <fullName evidence="1">Uncharacterized protein</fullName>
    </submittedName>
</protein>